<dbReference type="Proteomes" id="UP000177328">
    <property type="component" value="Unassembled WGS sequence"/>
</dbReference>
<evidence type="ECO:0000313" key="3">
    <source>
        <dbReference type="EMBL" id="OGE39995.1"/>
    </source>
</evidence>
<evidence type="ECO:0000259" key="2">
    <source>
        <dbReference type="Pfam" id="PF25231"/>
    </source>
</evidence>
<feature type="domain" description="DUF7847" evidence="2">
    <location>
        <begin position="108"/>
        <end position="183"/>
    </location>
</feature>
<dbReference type="PANTHER" id="PTHR40076">
    <property type="entry name" value="MEMBRANE PROTEIN-RELATED"/>
    <property type="match status" value="1"/>
</dbReference>
<evidence type="ECO:0000256" key="1">
    <source>
        <dbReference type="SAM" id="Phobius"/>
    </source>
</evidence>
<dbReference type="Pfam" id="PF25231">
    <property type="entry name" value="DUF7847"/>
    <property type="match status" value="1"/>
</dbReference>
<feature type="transmembrane region" description="Helical" evidence="1">
    <location>
        <begin position="97"/>
        <end position="130"/>
    </location>
</feature>
<gene>
    <name evidence="3" type="ORF">A3D25_04300</name>
</gene>
<reference evidence="3 4" key="1">
    <citation type="journal article" date="2016" name="Nat. Commun.">
        <title>Thousands of microbial genomes shed light on interconnected biogeochemical processes in an aquifer system.</title>
        <authorList>
            <person name="Anantharaman K."/>
            <person name="Brown C.T."/>
            <person name="Hug L.A."/>
            <person name="Sharon I."/>
            <person name="Castelle C.J."/>
            <person name="Probst A.J."/>
            <person name="Thomas B.C."/>
            <person name="Singh A."/>
            <person name="Wilkins M.J."/>
            <person name="Karaoz U."/>
            <person name="Brodie E.L."/>
            <person name="Williams K.H."/>
            <person name="Hubbard S.S."/>
            <person name="Banfield J.F."/>
        </authorList>
    </citation>
    <scope>NUCLEOTIDE SEQUENCE [LARGE SCALE GENOMIC DNA]</scope>
</reference>
<protein>
    <recommendedName>
        <fullName evidence="2">DUF7847 domain-containing protein</fullName>
    </recommendedName>
</protein>
<dbReference type="InterPro" id="IPR057169">
    <property type="entry name" value="DUF7847"/>
</dbReference>
<keyword evidence="1" id="KW-1133">Transmembrane helix</keyword>
<evidence type="ECO:0000313" key="4">
    <source>
        <dbReference type="Proteomes" id="UP000177328"/>
    </source>
</evidence>
<dbReference type="AlphaFoldDB" id="A0A1F5KGS1"/>
<dbReference type="PANTHER" id="PTHR40076:SF1">
    <property type="entry name" value="MEMBRANE PROTEIN"/>
    <property type="match status" value="1"/>
</dbReference>
<dbReference type="EMBL" id="MFDD01000014">
    <property type="protein sequence ID" value="OGE39995.1"/>
    <property type="molecule type" value="Genomic_DNA"/>
</dbReference>
<feature type="transmembrane region" description="Helical" evidence="1">
    <location>
        <begin position="23"/>
        <end position="44"/>
    </location>
</feature>
<sequence>MDQKKFTIQEAIGFGFQKAKENLGFFITLGVISLLMNIVPMIILSMIDKDATWLRLLIQLAVNAVSLIVGIGSLKLTLDVVDGRKPEISTLLSYTKYFWPTLGAGILVGLLVILGFILLIIPGIILGLGLQFYNYFVIDKDAGAVESLRMSWNATKGYKLYLTWFGLVLLGVNLLGILLLIVGLIWTVPTSMIATAYVYRKLST</sequence>
<dbReference type="InterPro" id="IPR010380">
    <property type="entry name" value="DUF975"/>
</dbReference>
<proteinExistence type="predicted"/>
<organism evidence="3 4">
    <name type="scientific">Candidatus Daviesbacteria bacterium RIFCSPHIGHO2_02_FULL_43_12</name>
    <dbReference type="NCBI Taxonomy" id="1797776"/>
    <lineage>
        <taxon>Bacteria</taxon>
        <taxon>Candidatus Daviesiibacteriota</taxon>
    </lineage>
</organism>
<keyword evidence="1" id="KW-0812">Transmembrane</keyword>
<feature type="transmembrane region" description="Helical" evidence="1">
    <location>
        <begin position="160"/>
        <end position="186"/>
    </location>
</feature>
<accession>A0A1F5KGS1</accession>
<keyword evidence="1" id="KW-0472">Membrane</keyword>
<comment type="caution">
    <text evidence="3">The sequence shown here is derived from an EMBL/GenBank/DDBJ whole genome shotgun (WGS) entry which is preliminary data.</text>
</comment>
<name>A0A1F5KGS1_9BACT</name>
<feature type="transmembrane region" description="Helical" evidence="1">
    <location>
        <begin position="56"/>
        <end position="77"/>
    </location>
</feature>